<dbReference type="EMBL" id="BDGU01000093">
    <property type="protein sequence ID" value="GAW02373.1"/>
    <property type="molecule type" value="Genomic_DNA"/>
</dbReference>
<reference evidence="2 3" key="2">
    <citation type="submission" date="2017-02" db="EMBL/GenBank/DDBJ databases">
        <title>A genome survey and senescence transcriptome analysis in Lentinula edodes.</title>
        <authorList>
            <person name="Sakamoto Y."/>
            <person name="Nakade K."/>
            <person name="Sato S."/>
            <person name="Yoshida Y."/>
            <person name="Miyazaki K."/>
            <person name="Natsume S."/>
            <person name="Konno N."/>
        </authorList>
    </citation>
    <scope>NUCLEOTIDE SEQUENCE [LARGE SCALE GENOMIC DNA]</scope>
    <source>
        <strain evidence="2 3">NBRC 111202</strain>
    </source>
</reference>
<accession>A0A1Q3E564</accession>
<reference evidence="2 3" key="1">
    <citation type="submission" date="2016-08" db="EMBL/GenBank/DDBJ databases">
        <authorList>
            <consortium name="Lentinula edodes genome sequencing consortium"/>
            <person name="Sakamoto Y."/>
            <person name="Nakade K."/>
            <person name="Sato S."/>
            <person name="Yoshida Y."/>
            <person name="Miyazaki K."/>
            <person name="Natsume S."/>
            <person name="Konno N."/>
        </authorList>
    </citation>
    <scope>NUCLEOTIDE SEQUENCE [LARGE SCALE GENOMIC DNA]</scope>
    <source>
        <strain evidence="2 3">NBRC 111202</strain>
    </source>
</reference>
<evidence type="ECO:0000313" key="2">
    <source>
        <dbReference type="EMBL" id="GAW02373.1"/>
    </source>
</evidence>
<evidence type="ECO:0000256" key="1">
    <source>
        <dbReference type="SAM" id="MobiDB-lite"/>
    </source>
</evidence>
<comment type="caution">
    <text evidence="2">The sequence shown here is derived from an EMBL/GenBank/DDBJ whole genome shotgun (WGS) entry which is preliminary data.</text>
</comment>
<keyword evidence="3" id="KW-1185">Reference proteome</keyword>
<dbReference type="AlphaFoldDB" id="A0A1Q3E564"/>
<protein>
    <submittedName>
        <fullName evidence="2">Uncharacterized protein</fullName>
    </submittedName>
</protein>
<organism evidence="2 3">
    <name type="scientific">Lentinula edodes</name>
    <name type="common">Shiitake mushroom</name>
    <name type="synonym">Lentinus edodes</name>
    <dbReference type="NCBI Taxonomy" id="5353"/>
    <lineage>
        <taxon>Eukaryota</taxon>
        <taxon>Fungi</taxon>
        <taxon>Dikarya</taxon>
        <taxon>Basidiomycota</taxon>
        <taxon>Agaricomycotina</taxon>
        <taxon>Agaricomycetes</taxon>
        <taxon>Agaricomycetidae</taxon>
        <taxon>Agaricales</taxon>
        <taxon>Marasmiineae</taxon>
        <taxon>Omphalotaceae</taxon>
        <taxon>Lentinula</taxon>
    </lineage>
</organism>
<proteinExistence type="predicted"/>
<name>A0A1Q3E564_LENED</name>
<dbReference type="Proteomes" id="UP000188533">
    <property type="component" value="Unassembled WGS sequence"/>
</dbReference>
<feature type="region of interest" description="Disordered" evidence="1">
    <location>
        <begin position="239"/>
        <end position="259"/>
    </location>
</feature>
<feature type="compositionally biased region" description="Acidic residues" evidence="1">
    <location>
        <begin position="245"/>
        <end position="255"/>
    </location>
</feature>
<sequence>MSIPLRNLHLRIGSVPVTDWSHLSREWLIKFEPTPPVVPIPAYSTMSSETSSSLSSLARSKLHQCNLHRWVLLKNSIINALPVASTSSTTDYADAGLPQAEVEDEEISTEDTDSFMFPDAGKLVDSSGRDNASEAQWLDSLLETLGDDEEDDFGADSGSVSQIDDDYDQMLSPLPSPMSSSDDLINDSYLSSSFSYPYLAPYPPFHPPLINPYHFDSTSASSPYVDPLPYYELDDDVPDLPVPDAIEDTSDDESDSPLTPSAVLHSTFSLTRTILHFTLMSSALTPYRSPTTFALRIICINKNASGIVLALVLSTSIR</sequence>
<gene>
    <name evidence="2" type="ORF">LENED_004025</name>
</gene>
<evidence type="ECO:0000313" key="3">
    <source>
        <dbReference type="Proteomes" id="UP000188533"/>
    </source>
</evidence>